<feature type="compositionally biased region" description="Basic and acidic residues" evidence="1">
    <location>
        <begin position="1010"/>
        <end position="1019"/>
    </location>
</feature>
<dbReference type="OMA" id="ESCDEMQ"/>
<name>A0A8I6SE95_CIMLE</name>
<feature type="compositionally biased region" description="Polar residues" evidence="1">
    <location>
        <begin position="880"/>
        <end position="912"/>
    </location>
</feature>
<dbReference type="RefSeq" id="XP_014259184.1">
    <property type="nucleotide sequence ID" value="XM_014403698.2"/>
</dbReference>
<evidence type="ECO:0000259" key="2">
    <source>
        <dbReference type="SMART" id="SM01300"/>
    </source>
</evidence>
<feature type="domain" description="PEHE" evidence="2">
    <location>
        <begin position="765"/>
        <end position="923"/>
    </location>
</feature>
<dbReference type="OrthoDB" id="6022640at2759"/>
<dbReference type="EnsemblMetazoa" id="XM_014403698.2">
    <property type="protein sequence ID" value="XP_014259184.1"/>
    <property type="gene ID" value="LOC106672344"/>
</dbReference>
<dbReference type="RefSeq" id="XP_014259182.1">
    <property type="nucleotide sequence ID" value="XM_014403696.2"/>
</dbReference>
<dbReference type="GO" id="GO:0035035">
    <property type="term" value="F:histone acetyltransferase binding"/>
    <property type="evidence" value="ECO:0007669"/>
    <property type="project" value="TreeGrafter"/>
</dbReference>
<accession>A0A8I6SE95</accession>
<keyword evidence="4" id="KW-1185">Reference proteome</keyword>
<dbReference type="Proteomes" id="UP000494040">
    <property type="component" value="Unassembled WGS sequence"/>
</dbReference>
<evidence type="ECO:0000313" key="3">
    <source>
        <dbReference type="EnsemblMetazoa" id="XP_014259184.1"/>
    </source>
</evidence>
<dbReference type="GO" id="GO:0044545">
    <property type="term" value="C:NSL complex"/>
    <property type="evidence" value="ECO:0007669"/>
    <property type="project" value="TreeGrafter"/>
</dbReference>
<dbReference type="RefSeq" id="XP_014259181.1">
    <property type="nucleotide sequence ID" value="XM_014403695.2"/>
</dbReference>
<feature type="region of interest" description="Disordered" evidence="1">
    <location>
        <begin position="712"/>
        <end position="734"/>
    </location>
</feature>
<feature type="region of interest" description="Disordered" evidence="1">
    <location>
        <begin position="829"/>
        <end position="912"/>
    </location>
</feature>
<dbReference type="GeneID" id="106672344"/>
<dbReference type="EnsemblMetazoa" id="XM_014403695.2">
    <property type="protein sequence ID" value="XP_014259181.1"/>
    <property type="gene ID" value="LOC106672344"/>
</dbReference>
<evidence type="ECO:0000256" key="1">
    <source>
        <dbReference type="SAM" id="MobiDB-lite"/>
    </source>
</evidence>
<evidence type="ECO:0000313" key="4">
    <source>
        <dbReference type="Proteomes" id="UP000494040"/>
    </source>
</evidence>
<feature type="region of interest" description="Disordered" evidence="1">
    <location>
        <begin position="342"/>
        <end position="363"/>
    </location>
</feature>
<feature type="region of interest" description="Disordered" evidence="1">
    <location>
        <begin position="980"/>
        <end position="1019"/>
    </location>
</feature>
<organism evidence="3 4">
    <name type="scientific">Cimex lectularius</name>
    <name type="common">Bed bug</name>
    <name type="synonym">Acanthia lectularia</name>
    <dbReference type="NCBI Taxonomy" id="79782"/>
    <lineage>
        <taxon>Eukaryota</taxon>
        <taxon>Metazoa</taxon>
        <taxon>Ecdysozoa</taxon>
        <taxon>Arthropoda</taxon>
        <taxon>Hexapoda</taxon>
        <taxon>Insecta</taxon>
        <taxon>Pterygota</taxon>
        <taxon>Neoptera</taxon>
        <taxon>Paraneoptera</taxon>
        <taxon>Hemiptera</taxon>
        <taxon>Heteroptera</taxon>
        <taxon>Panheteroptera</taxon>
        <taxon>Cimicomorpha</taxon>
        <taxon>Cimicidae</taxon>
        <taxon>Cimex</taxon>
    </lineage>
</organism>
<dbReference type="AlphaFoldDB" id="A0A8I6SE95"/>
<dbReference type="CTD" id="25936"/>
<sequence length="1019" mass="113676">MGLREASARRPNVVVMAPALTETAQSQNFKFASSVSLSLKEHQLKRADVANGMNGLSTTSPKPTTYSINGIAKNLKNEFLLLNHHQQQQHDGEYSDPNIGFTMNSGYEEPLAMGMVKPDKEAEDKSGEADMLKSLVVGNSEELSSTDMGQVEEILEAIQGTSDFEFEKDLFDVDVMNMCVDESLVAVNKEALIDEKIDEARKKYFLVTRKCAFLERRLKKIEARTLGKHTAEEITGIIEYTTNILEQANRGRSDSKPVPLSSMSLFMRQMDHAANQQATNVAKGSAKHFKYFGSGSSSSNLITTSNGLRSSLPGSVLPPYKPEIQREMETVSGELFTQLEKADRDIDSEATETSSGGESADENVTYNNQHQQSLSISKRCFWRWLEERANLASRWTWLQSQIADLEYRIRQQNEIRRQIRVAKGIVKLESDNSCEDGTTCARVRPLSHTNFNKRKVVQLSGFHRHNKKVARPASLRCACRGGLSSGASIVGSVSSNGGNTNEHSCGLCTGRAEPTCPRDPLEFAPVQERVALLDPTFHPVLSFPSDVSASLHYDAIMKCTDWQTRASRIQVKPSMSMSYHHMNNTSDTSLPENVNSLEARRGRKMTQFATTVPTSTLNNLNSNSSSNCTTSSKPQTQILMQDQLIDLERSKSAALAVSNKLRRKIARGRRRRKNMAVDRYNKHKRKNHGLYLGDSEGFEMGEDTNDTIMRYPSPVPSPAPSATSKDKDLSSIKRKRENSYDIDNIVIPYSMASATRLEKLNYKEILTPKWRRIKDNELKKDNLDHKNGVVRRSSHEVEGFEDMSEEAYISRHEKCEIEERKKFLSYLKVPNSGGSAITGGGSRHRSHKRADSRAESSGPNTPDVCLDPMSPNGSREGGDSLTSPPATPQAVQSEQGMEQIPQTSSNQPTSSLLMVRRRTVSASKTPGDQIFVEYVNEVMPYEARQFPLSEEAYTKMLAENSEANQNAYPTFEAHYGKQYDLESVDSPQSVTTDSADSLIGEDPNDPEWTSAEKTEKTKR</sequence>
<dbReference type="InterPro" id="IPR029332">
    <property type="entry name" value="PEHE_dom"/>
</dbReference>
<dbReference type="EnsemblMetazoa" id="XM_014403696.2">
    <property type="protein sequence ID" value="XP_014259182.1"/>
    <property type="gene ID" value="LOC106672344"/>
</dbReference>
<dbReference type="SMART" id="SM01300">
    <property type="entry name" value="PEHE"/>
    <property type="match status" value="1"/>
</dbReference>
<proteinExistence type="predicted"/>
<feature type="compositionally biased region" description="Polar residues" evidence="1">
    <location>
        <begin position="985"/>
        <end position="995"/>
    </location>
</feature>
<reference evidence="3" key="1">
    <citation type="submission" date="2022-01" db="UniProtKB">
        <authorList>
            <consortium name="EnsemblMetazoa"/>
        </authorList>
    </citation>
    <scope>IDENTIFICATION</scope>
</reference>
<dbReference type="KEGG" id="clec:106672344"/>
<dbReference type="PANTHER" id="PTHR22443:SF18">
    <property type="entry name" value="NON-SPECIFIC LETHAL 1, ISOFORM M"/>
    <property type="match status" value="1"/>
</dbReference>
<dbReference type="PANTHER" id="PTHR22443">
    <property type="entry name" value="NON-SPECIFIC LETHAL 1, ISOFORM M"/>
    <property type="match status" value="1"/>
</dbReference>
<protein>
    <recommendedName>
        <fullName evidence="2">PEHE domain-containing protein</fullName>
    </recommendedName>
</protein>
<dbReference type="InterPro" id="IPR026180">
    <property type="entry name" value="NSL1"/>
</dbReference>